<accession>A0A363CXI7</accession>
<dbReference type="Pfam" id="PF13116">
    <property type="entry name" value="YhdP"/>
    <property type="match status" value="2"/>
</dbReference>
<evidence type="ECO:0000313" key="3">
    <source>
        <dbReference type="Proteomes" id="UP000251135"/>
    </source>
</evidence>
<reference evidence="2 3" key="1">
    <citation type="submission" date="2017-02" db="EMBL/GenBank/DDBJ databases">
        <title>Arcobacter caeni sp. nov, a new Arcobacter species isolated from reclaimed water.</title>
        <authorList>
            <person name="Figueras M.J."/>
            <person name="Perez-Cataluna A."/>
            <person name="Salas-Masso N."/>
        </authorList>
    </citation>
    <scope>NUCLEOTIDE SEQUENCE [LARGE SCALE GENOMIC DNA]</scope>
    <source>
        <strain evidence="2 3">RW17-10</strain>
    </source>
</reference>
<gene>
    <name evidence="2" type="ORF">B0174_09015</name>
</gene>
<dbReference type="AlphaFoldDB" id="A0A363CXI7"/>
<comment type="caution">
    <text evidence="2">The sequence shown here is derived from an EMBL/GenBank/DDBJ whole genome shotgun (WGS) entry which is preliminary data.</text>
</comment>
<evidence type="ECO:0000259" key="1">
    <source>
        <dbReference type="Pfam" id="PF13116"/>
    </source>
</evidence>
<evidence type="ECO:0000313" key="2">
    <source>
        <dbReference type="EMBL" id="PUE63820.1"/>
    </source>
</evidence>
<dbReference type="EMBL" id="MUXE01000013">
    <property type="protein sequence ID" value="PUE63820.1"/>
    <property type="molecule type" value="Genomic_DNA"/>
</dbReference>
<sequence>MLKMIKPTFLFLFLIIISFFSFLYTGIKIDSFSFSNILVSQFYIKMDKKLILTIDNIEYKSEKTTTSSSFEELKNSIEILPKVLKFFQKIKINKLKVNDNEFEIILDDEILYLDNKYINIASKIDTISNQVVFELYSLYLKDLNLLFDGKVKIDYFNEKIDYYGNFYYENLQSSINVEMTKKIAKIYLVSEPFKSLKFLKNFLHLPDIAESWMYDNVKGDIKVEGLYAEYDLVNNQILEKSIQGKAQIKDAKIRFHKDVDVVDTKSLDIYFKDNKLHFNLIEPIFKGKKLDGSFVVINNLTSEKNGQVDVFLKTNSKLDKDILDILKAYHITLPVLQKSGNTQASLLMKFPYDTAKNMSTYGEFFLNDAKVAINNFEFESKNAEVILDDSLIKIKNGDFKYKDMINATVNLNLDIQTLKSQGEANIKSFLIKEENKESIVEIKDKNTAIDLDFNNEVNILLKDLGTNIKISDLIYVNIDDLSKIYPYSKLLKDNSIKEGNIALQIKDEKNISFEALVKGLDLPLQKNGQNIDSLEINGKIEDGKTKISSKDEDIKIEIDDKLNIYLQNLDVILENKKIETSNLKQEVVINLLNSKLKMDTDIYCLENAKIFIKNSGIDFEADVKDLNLPIRKSNNKIDKLSLVGTLKNDITTIETKNKDLVLQLEKNSVSLYADGYELHYSSADSKKIENIKYKKIDIKGKNLVIFYDEANKLLADDFILRIREDSKFISLDYKQTSITFRESKNKKIDIFSNNVSDEFINALIGKHIFGGGNLMFYASGYMNDLNGKFIIENSNVEGITILNNLLLFIQTSPALINPLLAIPAVVGLATNSGFNLLAYNIVDGTIEFNYNKDKEFLDVKKLITIGNGIDFDGSGTVDLKNYRIDSNLKLIFFKDYSKFVGIIPVINYVLLGDNNRVETEVNLTGNLDNPEISTNLTKDTISVPMNIGKRILNFPSIIFDFIRGKDTLEEEKVKKNQINKPLK</sequence>
<dbReference type="Proteomes" id="UP000251135">
    <property type="component" value="Unassembled WGS sequence"/>
</dbReference>
<feature type="domain" description="YhdP central" evidence="1">
    <location>
        <begin position="212"/>
        <end position="429"/>
    </location>
</feature>
<proteinExistence type="predicted"/>
<name>A0A363CXI7_9BACT</name>
<protein>
    <submittedName>
        <fullName evidence="2">DUF3971 domain-containing protein</fullName>
    </submittedName>
</protein>
<feature type="domain" description="YhdP central" evidence="1">
    <location>
        <begin position="480"/>
        <end position="932"/>
    </location>
</feature>
<keyword evidence="3" id="KW-1185">Reference proteome</keyword>
<dbReference type="InterPro" id="IPR025263">
    <property type="entry name" value="YhdP_central"/>
</dbReference>
<organism evidence="2 3">
    <name type="scientific">Arcobacter caeni</name>
    <dbReference type="NCBI Taxonomy" id="1912877"/>
    <lineage>
        <taxon>Bacteria</taxon>
        <taxon>Pseudomonadati</taxon>
        <taxon>Campylobacterota</taxon>
        <taxon>Epsilonproteobacteria</taxon>
        <taxon>Campylobacterales</taxon>
        <taxon>Arcobacteraceae</taxon>
        <taxon>Arcobacter</taxon>
    </lineage>
</organism>